<organism evidence="1">
    <name type="scientific">hydrothermal vent metagenome</name>
    <dbReference type="NCBI Taxonomy" id="652676"/>
    <lineage>
        <taxon>unclassified sequences</taxon>
        <taxon>metagenomes</taxon>
        <taxon>ecological metagenomes</taxon>
    </lineage>
</organism>
<sequence length="40" mass="4337">MLVPILHTENLTIGYPIPRQAPVIVAEQINVGLQPGELVC</sequence>
<evidence type="ECO:0000313" key="1">
    <source>
        <dbReference type="EMBL" id="VAW35896.1"/>
    </source>
</evidence>
<accession>A0A3B0VUD3</accession>
<name>A0A3B0VUD3_9ZZZZ</name>
<dbReference type="EMBL" id="UOEU01000604">
    <property type="protein sequence ID" value="VAW35896.1"/>
    <property type="molecule type" value="Genomic_DNA"/>
</dbReference>
<proteinExistence type="predicted"/>
<dbReference type="AlphaFoldDB" id="A0A3B0VUD3"/>
<protein>
    <submittedName>
        <fullName evidence="1">Uncharacterized protein</fullName>
    </submittedName>
</protein>
<reference evidence="1" key="1">
    <citation type="submission" date="2018-06" db="EMBL/GenBank/DDBJ databases">
        <authorList>
            <person name="Zhirakovskaya E."/>
        </authorList>
    </citation>
    <scope>NUCLEOTIDE SEQUENCE</scope>
</reference>
<feature type="non-terminal residue" evidence="1">
    <location>
        <position position="40"/>
    </location>
</feature>
<gene>
    <name evidence="1" type="ORF">MNBD_CHLOROFLEXI01-332</name>
</gene>